<proteinExistence type="predicted"/>
<dbReference type="AlphaFoldDB" id="A0AAN7AF30"/>
<keyword evidence="4" id="KW-1185">Reference proteome</keyword>
<name>A0AAN7AF30_9PEZI</name>
<feature type="transmembrane region" description="Helical" evidence="1">
    <location>
        <begin position="315"/>
        <end position="340"/>
    </location>
</feature>
<feature type="chain" id="PRO_5042901666" description="Extracellular membrane protein CFEM domain-containing protein" evidence="2">
    <location>
        <begin position="21"/>
        <end position="371"/>
    </location>
</feature>
<organism evidence="3 4">
    <name type="scientific">Podospora australis</name>
    <dbReference type="NCBI Taxonomy" id="1536484"/>
    <lineage>
        <taxon>Eukaryota</taxon>
        <taxon>Fungi</taxon>
        <taxon>Dikarya</taxon>
        <taxon>Ascomycota</taxon>
        <taxon>Pezizomycotina</taxon>
        <taxon>Sordariomycetes</taxon>
        <taxon>Sordariomycetidae</taxon>
        <taxon>Sordariales</taxon>
        <taxon>Podosporaceae</taxon>
        <taxon>Podospora</taxon>
    </lineage>
</organism>
<comment type="caution">
    <text evidence="3">The sequence shown here is derived from an EMBL/GenBank/DDBJ whole genome shotgun (WGS) entry which is preliminary data.</text>
</comment>
<sequence>MRSLALTLLLFSQFTTFSTAIKTDEEWKDAVPNTAPFQALSSACARRCIQNIYTVKDCRSYGCVCSENDPFGTNLIANYGAITACVQNECGGGSLVQETANTFKVICANAVGIASNLTATTILSSSAALPTTSIVTLNQTITTAVTVTSTPTASSAAGFVVPTGTCATYNFNRPPSFDRLSSCSKFVYTGCRDGYGNREEKDCGPINTPAGWEDYKGIEEFLKTCEAYYLCAGAYFFLTLTQLYNQSTVFCNYRASVNGSVDMEWDKTIGVMADFCKRAEIPLLKFQYDVIGPKDTVGQSGKEAPDQSGLTGSDIIAIAVGIAAVVLPTLYSIPMLFATWRTYKWAKEMREKSEAAATSPSVTPQQPAMMG</sequence>
<evidence type="ECO:0000256" key="1">
    <source>
        <dbReference type="SAM" id="Phobius"/>
    </source>
</evidence>
<dbReference type="Proteomes" id="UP001302126">
    <property type="component" value="Unassembled WGS sequence"/>
</dbReference>
<evidence type="ECO:0008006" key="5">
    <source>
        <dbReference type="Google" id="ProtNLM"/>
    </source>
</evidence>
<keyword evidence="1" id="KW-0472">Membrane</keyword>
<keyword evidence="1" id="KW-0812">Transmembrane</keyword>
<evidence type="ECO:0000313" key="3">
    <source>
        <dbReference type="EMBL" id="KAK4183535.1"/>
    </source>
</evidence>
<reference evidence="3" key="1">
    <citation type="journal article" date="2023" name="Mol. Phylogenet. Evol.">
        <title>Genome-scale phylogeny and comparative genomics of the fungal order Sordariales.</title>
        <authorList>
            <person name="Hensen N."/>
            <person name="Bonometti L."/>
            <person name="Westerberg I."/>
            <person name="Brannstrom I.O."/>
            <person name="Guillou S."/>
            <person name="Cros-Aarteil S."/>
            <person name="Calhoun S."/>
            <person name="Haridas S."/>
            <person name="Kuo A."/>
            <person name="Mondo S."/>
            <person name="Pangilinan J."/>
            <person name="Riley R."/>
            <person name="LaButti K."/>
            <person name="Andreopoulos B."/>
            <person name="Lipzen A."/>
            <person name="Chen C."/>
            <person name="Yan M."/>
            <person name="Daum C."/>
            <person name="Ng V."/>
            <person name="Clum A."/>
            <person name="Steindorff A."/>
            <person name="Ohm R.A."/>
            <person name="Martin F."/>
            <person name="Silar P."/>
            <person name="Natvig D.O."/>
            <person name="Lalanne C."/>
            <person name="Gautier V."/>
            <person name="Ament-Velasquez S.L."/>
            <person name="Kruys A."/>
            <person name="Hutchinson M.I."/>
            <person name="Powell A.J."/>
            <person name="Barry K."/>
            <person name="Miller A.N."/>
            <person name="Grigoriev I.V."/>
            <person name="Debuchy R."/>
            <person name="Gladieux P."/>
            <person name="Hiltunen Thoren M."/>
            <person name="Johannesson H."/>
        </authorList>
    </citation>
    <scope>NUCLEOTIDE SEQUENCE</scope>
    <source>
        <strain evidence="3">PSN309</strain>
    </source>
</reference>
<dbReference type="EMBL" id="MU864542">
    <property type="protein sequence ID" value="KAK4183535.1"/>
    <property type="molecule type" value="Genomic_DNA"/>
</dbReference>
<evidence type="ECO:0000313" key="4">
    <source>
        <dbReference type="Proteomes" id="UP001302126"/>
    </source>
</evidence>
<accession>A0AAN7AF30</accession>
<evidence type="ECO:0000256" key="2">
    <source>
        <dbReference type="SAM" id="SignalP"/>
    </source>
</evidence>
<reference evidence="3" key="2">
    <citation type="submission" date="2023-05" db="EMBL/GenBank/DDBJ databases">
        <authorList>
            <consortium name="Lawrence Berkeley National Laboratory"/>
            <person name="Steindorff A."/>
            <person name="Hensen N."/>
            <person name="Bonometti L."/>
            <person name="Westerberg I."/>
            <person name="Brannstrom I.O."/>
            <person name="Guillou S."/>
            <person name="Cros-Aarteil S."/>
            <person name="Calhoun S."/>
            <person name="Haridas S."/>
            <person name="Kuo A."/>
            <person name="Mondo S."/>
            <person name="Pangilinan J."/>
            <person name="Riley R."/>
            <person name="Labutti K."/>
            <person name="Andreopoulos B."/>
            <person name="Lipzen A."/>
            <person name="Chen C."/>
            <person name="Yanf M."/>
            <person name="Daum C."/>
            <person name="Ng V."/>
            <person name="Clum A."/>
            <person name="Ohm R."/>
            <person name="Martin F."/>
            <person name="Silar P."/>
            <person name="Natvig D."/>
            <person name="Lalanne C."/>
            <person name="Gautier V."/>
            <person name="Ament-Velasquez S.L."/>
            <person name="Kruys A."/>
            <person name="Hutchinson M.I."/>
            <person name="Powell A.J."/>
            <person name="Barry K."/>
            <person name="Miller A.N."/>
            <person name="Grigoriev I.V."/>
            <person name="Debuchy R."/>
            <person name="Gladieux P."/>
            <person name="Thoren M.H."/>
            <person name="Johannesson H."/>
        </authorList>
    </citation>
    <scope>NUCLEOTIDE SEQUENCE</scope>
    <source>
        <strain evidence="3">PSN309</strain>
    </source>
</reference>
<protein>
    <recommendedName>
        <fullName evidence="5">Extracellular membrane protein CFEM domain-containing protein</fullName>
    </recommendedName>
</protein>
<feature type="signal peptide" evidence="2">
    <location>
        <begin position="1"/>
        <end position="20"/>
    </location>
</feature>
<gene>
    <name evidence="3" type="ORF">QBC35DRAFT_97537</name>
</gene>
<keyword evidence="1" id="KW-1133">Transmembrane helix</keyword>
<keyword evidence="2" id="KW-0732">Signal</keyword>